<dbReference type="Proteomes" id="UP000501945">
    <property type="component" value="Plasmid pLraf_19_5_1"/>
</dbReference>
<dbReference type="EMBL" id="CP047617">
    <property type="protein sequence ID" value="QIW55022.1"/>
    <property type="molecule type" value="Genomic_DNA"/>
</dbReference>
<dbReference type="RefSeq" id="WP_167839251.1">
    <property type="nucleotide sequence ID" value="NZ_CP047617.1"/>
</dbReference>
<evidence type="ECO:0000313" key="2">
    <source>
        <dbReference type="EMBL" id="QIW55022.1"/>
    </source>
</evidence>
<evidence type="ECO:0000313" key="3">
    <source>
        <dbReference type="Proteomes" id="UP000501945"/>
    </source>
</evidence>
<dbReference type="InterPro" id="IPR010982">
    <property type="entry name" value="Lambda_DNA-bd_dom_sf"/>
</dbReference>
<dbReference type="PROSITE" id="PS50943">
    <property type="entry name" value="HTH_CROC1"/>
    <property type="match status" value="1"/>
</dbReference>
<geneLocation type="plasmid" evidence="3">
    <name>plraf_19_5_1</name>
</geneLocation>
<dbReference type="GO" id="GO:0003677">
    <property type="term" value="F:DNA binding"/>
    <property type="evidence" value="ECO:0007669"/>
    <property type="project" value="InterPro"/>
</dbReference>
<dbReference type="Gene3D" id="1.10.260.40">
    <property type="entry name" value="lambda repressor-like DNA-binding domains"/>
    <property type="match status" value="1"/>
</dbReference>
<name>A0A6H0UGT5_9LACT</name>
<evidence type="ECO:0000259" key="1">
    <source>
        <dbReference type="PROSITE" id="PS50943"/>
    </source>
</evidence>
<dbReference type="InterPro" id="IPR001387">
    <property type="entry name" value="Cro/C1-type_HTH"/>
</dbReference>
<keyword evidence="2" id="KW-0614">Plasmid</keyword>
<organism evidence="2 3">
    <name type="scientific">Pseudolactococcus raffinolactis</name>
    <dbReference type="NCBI Taxonomy" id="1366"/>
    <lineage>
        <taxon>Bacteria</taxon>
        <taxon>Bacillati</taxon>
        <taxon>Bacillota</taxon>
        <taxon>Bacilli</taxon>
        <taxon>Lactobacillales</taxon>
        <taxon>Streptococcaceae</taxon>
        <taxon>Pseudolactococcus</taxon>
    </lineage>
</organism>
<protein>
    <submittedName>
        <fullName evidence="2">Helix-turn-helix domain-containing protein</fullName>
    </submittedName>
</protein>
<feature type="domain" description="HTH cro/C1-type" evidence="1">
    <location>
        <begin position="28"/>
        <end position="83"/>
    </location>
</feature>
<dbReference type="Pfam" id="PF13443">
    <property type="entry name" value="HTH_26"/>
    <property type="match status" value="1"/>
</dbReference>
<reference evidence="2 3" key="1">
    <citation type="submission" date="2019-12" db="EMBL/GenBank/DDBJ databases">
        <title>Whole genome sequences of Lactococcus raffinolactis strains isolated from sewage.</title>
        <authorList>
            <person name="Ybazeta G."/>
            <person name="Ross M."/>
            <person name="Brabant-Kirwan D."/>
            <person name="Saleh M."/>
            <person name="Dillon J.A."/>
            <person name="Splinter K."/>
            <person name="Nokhbeh R."/>
        </authorList>
    </citation>
    <scope>NUCLEOTIDE SEQUENCE [LARGE SCALE GENOMIC DNA]</scope>
    <source>
        <strain evidence="2 3">Lr_19_5</strain>
        <plasmid evidence="3">plraf_19_5_1</plasmid>
    </source>
</reference>
<sequence length="102" mass="11675">MIEENKLDILELTDLDYQEIQKKLGIKIKIARLKKKVSVSQLCEISDISAKHISNIENGKVGAPSLKVYLKICYALNMNPTDLFSDIENEPPFNDEDYNFID</sequence>
<accession>A0A6H0UGT5</accession>
<dbReference type="SMART" id="SM00530">
    <property type="entry name" value="HTH_XRE"/>
    <property type="match status" value="1"/>
</dbReference>
<dbReference type="SUPFAM" id="SSF47413">
    <property type="entry name" value="lambda repressor-like DNA-binding domains"/>
    <property type="match status" value="1"/>
</dbReference>
<gene>
    <name evidence="2" type="ORF">GU336_12610</name>
</gene>
<dbReference type="CDD" id="cd00093">
    <property type="entry name" value="HTH_XRE"/>
    <property type="match status" value="1"/>
</dbReference>
<proteinExistence type="predicted"/>
<dbReference type="AlphaFoldDB" id="A0A6H0UGT5"/>